<reference evidence="4" key="1">
    <citation type="submission" date="2023-06" db="EMBL/GenBank/DDBJ databases">
        <title>Genomic analysis of the entomopathogenic nematode Steinernema hermaphroditum.</title>
        <authorList>
            <person name="Schwarz E.M."/>
            <person name="Heppert J.K."/>
            <person name="Baniya A."/>
            <person name="Schwartz H.T."/>
            <person name="Tan C.-H."/>
            <person name="Antoshechkin I."/>
            <person name="Sternberg P.W."/>
            <person name="Goodrich-Blair H."/>
            <person name="Dillman A.R."/>
        </authorList>
    </citation>
    <scope>NUCLEOTIDE SEQUENCE</scope>
    <source>
        <strain evidence="4">PS9179</strain>
        <tissue evidence="4">Whole animal</tissue>
    </source>
</reference>
<evidence type="ECO:0000256" key="2">
    <source>
        <dbReference type="ARBA" id="ARBA00022723"/>
    </source>
</evidence>
<dbReference type="AlphaFoldDB" id="A0AA39LXB6"/>
<sequence>MTDREFTPPDERLSPDLEVVSAQRKDLTDDDLKIRLIPCQTTAEWLQIAHDFERKWHFPQCIGGVDGKHFAINAPTGEGSVYYNHKFFHSIIGLAWVDANYKLIFFDVGSPGRCSDAGVYNSSPVAAKVRSGQAVTRGQRDS</sequence>
<protein>
    <recommendedName>
        <fullName evidence="3">DDE Tnp4 domain-containing protein</fullName>
    </recommendedName>
</protein>
<comment type="cofactor">
    <cofactor evidence="1">
        <name>a divalent metal cation</name>
        <dbReference type="ChEBI" id="CHEBI:60240"/>
    </cofactor>
</comment>
<keyword evidence="2" id="KW-0479">Metal-binding</keyword>
<evidence type="ECO:0000256" key="1">
    <source>
        <dbReference type="ARBA" id="ARBA00001968"/>
    </source>
</evidence>
<dbReference type="InterPro" id="IPR027806">
    <property type="entry name" value="HARBI1_dom"/>
</dbReference>
<gene>
    <name evidence="4" type="ORF">QR680_006551</name>
</gene>
<comment type="caution">
    <text evidence="4">The sequence shown here is derived from an EMBL/GenBank/DDBJ whole genome shotgun (WGS) entry which is preliminary data.</text>
</comment>
<organism evidence="4 5">
    <name type="scientific">Steinernema hermaphroditum</name>
    <dbReference type="NCBI Taxonomy" id="289476"/>
    <lineage>
        <taxon>Eukaryota</taxon>
        <taxon>Metazoa</taxon>
        <taxon>Ecdysozoa</taxon>
        <taxon>Nematoda</taxon>
        <taxon>Chromadorea</taxon>
        <taxon>Rhabditida</taxon>
        <taxon>Tylenchina</taxon>
        <taxon>Panagrolaimomorpha</taxon>
        <taxon>Strongyloidoidea</taxon>
        <taxon>Steinernematidae</taxon>
        <taxon>Steinernema</taxon>
    </lineage>
</organism>
<accession>A0AA39LXB6</accession>
<dbReference type="EMBL" id="JAUCMV010000003">
    <property type="protein sequence ID" value="KAK0413027.1"/>
    <property type="molecule type" value="Genomic_DNA"/>
</dbReference>
<dbReference type="GO" id="GO:0046872">
    <property type="term" value="F:metal ion binding"/>
    <property type="evidence" value="ECO:0007669"/>
    <property type="project" value="UniProtKB-KW"/>
</dbReference>
<proteinExistence type="predicted"/>
<evidence type="ECO:0000313" key="5">
    <source>
        <dbReference type="Proteomes" id="UP001175271"/>
    </source>
</evidence>
<keyword evidence="5" id="KW-1185">Reference proteome</keyword>
<evidence type="ECO:0000259" key="3">
    <source>
        <dbReference type="Pfam" id="PF13359"/>
    </source>
</evidence>
<dbReference type="Proteomes" id="UP001175271">
    <property type="component" value="Unassembled WGS sequence"/>
</dbReference>
<evidence type="ECO:0000313" key="4">
    <source>
        <dbReference type="EMBL" id="KAK0413027.1"/>
    </source>
</evidence>
<dbReference type="Pfam" id="PF13359">
    <property type="entry name" value="DDE_Tnp_4"/>
    <property type="match status" value="1"/>
</dbReference>
<name>A0AA39LXB6_9BILA</name>
<feature type="domain" description="DDE Tnp4" evidence="3">
    <location>
        <begin position="65"/>
        <end position="130"/>
    </location>
</feature>